<accession>A0A9X7Z8G8</accession>
<sequence length="201" mass="23445">MPERSEYSCTLTGASFLFFELKQVLHLKEQGLQDSEIKEQIRAENLFGYKVKSSIKRSLPSVLRRINALDDTLRQMVLEKPVETGKIINLYAIMKTDRLFFEFMSEVVREKLERNDYHLERKDVNVFMTSKAEQDDTVAAWTEMTVDRLKQAYVKVLFDAGIVRDRKTGELSRILMDVELKRHLVSIGDKAYVKAMGEWVE</sequence>
<dbReference type="KEGG" id="afx:JZ786_05170"/>
<gene>
    <name evidence="1" type="ORF">JZ786_05170</name>
</gene>
<evidence type="ECO:0000313" key="2">
    <source>
        <dbReference type="Proteomes" id="UP000663505"/>
    </source>
</evidence>
<dbReference type="Pfam" id="PF08849">
    <property type="entry name" value="BrxA"/>
    <property type="match status" value="1"/>
</dbReference>
<dbReference type="InterPro" id="IPR014948">
    <property type="entry name" value="BrxA"/>
</dbReference>
<evidence type="ECO:0000313" key="1">
    <source>
        <dbReference type="EMBL" id="QSO48380.1"/>
    </source>
</evidence>
<keyword evidence="2" id="KW-1185">Reference proteome</keyword>
<dbReference type="RefSeq" id="WP_206657715.1">
    <property type="nucleotide sequence ID" value="NZ_CP071182.1"/>
</dbReference>
<dbReference type="Gene3D" id="1.10.3540.10">
    <property type="entry name" value="uncharacterized protein from magnetospirillum magneticum domain"/>
    <property type="match status" value="1"/>
</dbReference>
<proteinExistence type="predicted"/>
<dbReference type="EMBL" id="CP071182">
    <property type="protein sequence ID" value="QSO48380.1"/>
    <property type="molecule type" value="Genomic_DNA"/>
</dbReference>
<dbReference type="InterPro" id="IPR023137">
    <property type="entry name" value="BrxA_sf"/>
</dbReference>
<reference evidence="1 2" key="1">
    <citation type="submission" date="2021-02" db="EMBL/GenBank/DDBJ databases">
        <title>Alicyclobacillus curvatus sp. nov. and Alicyclobacillus mengziensis sp. nov., two acidophilic bacteria isolated from acid mine drainage.</title>
        <authorList>
            <person name="Huang Y."/>
        </authorList>
    </citation>
    <scope>NUCLEOTIDE SEQUENCE [LARGE SCALE GENOMIC DNA]</scope>
    <source>
        <strain evidence="1 2">S30H14</strain>
    </source>
</reference>
<dbReference type="AlphaFoldDB" id="A0A9X7Z8G8"/>
<organism evidence="1 2">
    <name type="scientific">Alicyclobacillus mengziensis</name>
    <dbReference type="NCBI Taxonomy" id="2931921"/>
    <lineage>
        <taxon>Bacteria</taxon>
        <taxon>Bacillati</taxon>
        <taxon>Bacillota</taxon>
        <taxon>Bacilli</taxon>
        <taxon>Bacillales</taxon>
        <taxon>Alicyclobacillaceae</taxon>
        <taxon>Alicyclobacillus</taxon>
    </lineage>
</organism>
<dbReference type="Proteomes" id="UP000663505">
    <property type="component" value="Chromosome"/>
</dbReference>
<protein>
    <submittedName>
        <fullName evidence="1">DUF1819 family protein</fullName>
    </submittedName>
</protein>
<name>A0A9X7Z8G8_9BACL</name>